<dbReference type="Gramene" id="Zm00001eb044330_T001">
    <property type="protein sequence ID" value="Zm00001eb044330_P001"/>
    <property type="gene ID" value="Zm00001eb044330"/>
</dbReference>
<keyword evidence="3" id="KW-1185">Reference proteome</keyword>
<reference evidence="3" key="1">
    <citation type="submission" date="2015-12" db="EMBL/GenBank/DDBJ databases">
        <title>Update maize B73 reference genome by single molecule sequencing technologies.</title>
        <authorList>
            <consortium name="Maize Genome Sequencing Project"/>
            <person name="Ware D."/>
        </authorList>
    </citation>
    <scope>NUCLEOTIDE SEQUENCE [LARGE SCALE GENOMIC DNA]</scope>
    <source>
        <strain evidence="3">cv. B73</strain>
    </source>
</reference>
<organism evidence="2 3">
    <name type="scientific">Zea mays</name>
    <name type="common">Maize</name>
    <dbReference type="NCBI Taxonomy" id="4577"/>
    <lineage>
        <taxon>Eukaryota</taxon>
        <taxon>Viridiplantae</taxon>
        <taxon>Streptophyta</taxon>
        <taxon>Embryophyta</taxon>
        <taxon>Tracheophyta</taxon>
        <taxon>Spermatophyta</taxon>
        <taxon>Magnoliopsida</taxon>
        <taxon>Liliopsida</taxon>
        <taxon>Poales</taxon>
        <taxon>Poaceae</taxon>
        <taxon>PACMAD clade</taxon>
        <taxon>Panicoideae</taxon>
        <taxon>Andropogonodae</taxon>
        <taxon>Andropogoneae</taxon>
        <taxon>Tripsacinae</taxon>
        <taxon>Zea</taxon>
    </lineage>
</organism>
<accession>A0A804LXX1</accession>
<feature type="region of interest" description="Disordered" evidence="1">
    <location>
        <begin position="99"/>
        <end position="120"/>
    </location>
</feature>
<evidence type="ECO:0000313" key="3">
    <source>
        <dbReference type="Proteomes" id="UP000007305"/>
    </source>
</evidence>
<protein>
    <submittedName>
        <fullName evidence="2">Uncharacterized protein</fullName>
    </submittedName>
</protein>
<reference evidence="2" key="2">
    <citation type="submission" date="2019-07" db="EMBL/GenBank/DDBJ databases">
        <authorList>
            <person name="Seetharam A."/>
            <person name="Woodhouse M."/>
            <person name="Cannon E."/>
        </authorList>
    </citation>
    <scope>NUCLEOTIDE SEQUENCE [LARGE SCALE GENOMIC DNA]</scope>
    <source>
        <strain evidence="2">cv. B73</strain>
    </source>
</reference>
<evidence type="ECO:0000313" key="2">
    <source>
        <dbReference type="EnsemblPlants" id="Zm00001eb044330_P001"/>
    </source>
</evidence>
<evidence type="ECO:0000256" key="1">
    <source>
        <dbReference type="SAM" id="MobiDB-lite"/>
    </source>
</evidence>
<dbReference type="Proteomes" id="UP000007305">
    <property type="component" value="Chromosome 1"/>
</dbReference>
<reference evidence="2" key="3">
    <citation type="submission" date="2021-05" db="UniProtKB">
        <authorList>
            <consortium name="EnsemblPlants"/>
        </authorList>
    </citation>
    <scope>IDENTIFICATION</scope>
    <source>
        <strain evidence="2">cv. B73</strain>
    </source>
</reference>
<feature type="compositionally biased region" description="Polar residues" evidence="1">
    <location>
        <begin position="106"/>
        <end position="115"/>
    </location>
</feature>
<dbReference type="EnsemblPlants" id="Zm00001eb044330_T001">
    <property type="protein sequence ID" value="Zm00001eb044330_P001"/>
    <property type="gene ID" value="Zm00001eb044330"/>
</dbReference>
<sequence length="145" mass="15907">MNPNPKLPSPPPCPLIDRLMDPMNVPGVPQAANRFTDHGASPSRAGSLENKIIGSEEVPRRYAVPTNYSDLVPPPAVDLRRLMPEPFNWSSDVRGTAISGSIPPVSRTNNSSTVNPPAGFNHQNLTRRHLKCPFFILFVHLVIPN</sequence>
<dbReference type="InParanoid" id="A0A804LXX1"/>
<name>A0A804LXX1_MAIZE</name>
<dbReference type="AlphaFoldDB" id="A0A804LXX1"/>
<proteinExistence type="predicted"/>